<feature type="compositionally biased region" description="Basic residues" evidence="8">
    <location>
        <begin position="459"/>
        <end position="476"/>
    </location>
</feature>
<feature type="compositionally biased region" description="Low complexity" evidence="8">
    <location>
        <begin position="226"/>
        <end position="238"/>
    </location>
</feature>
<dbReference type="GO" id="GO:0016607">
    <property type="term" value="C:nuclear speck"/>
    <property type="evidence" value="ECO:0007669"/>
    <property type="project" value="UniProtKB-SubCell"/>
</dbReference>
<feature type="compositionally biased region" description="Low complexity" evidence="8">
    <location>
        <begin position="661"/>
        <end position="673"/>
    </location>
</feature>
<feature type="compositionally biased region" description="Basic and acidic residues" evidence="8">
    <location>
        <begin position="68"/>
        <end position="84"/>
    </location>
</feature>
<evidence type="ECO:0000256" key="6">
    <source>
        <dbReference type="ARBA" id="ARBA00023187"/>
    </source>
</evidence>
<evidence type="ECO:0000256" key="4">
    <source>
        <dbReference type="ARBA" id="ARBA00017993"/>
    </source>
</evidence>
<dbReference type="Proteomes" id="UP000708208">
    <property type="component" value="Unassembled WGS sequence"/>
</dbReference>
<feature type="compositionally biased region" description="Basic and acidic residues" evidence="8">
    <location>
        <begin position="394"/>
        <end position="412"/>
    </location>
</feature>
<dbReference type="EMBL" id="CAJVCH010571310">
    <property type="protein sequence ID" value="CAG7837177.1"/>
    <property type="molecule type" value="Genomic_DNA"/>
</dbReference>
<feature type="compositionally biased region" description="Low complexity" evidence="8">
    <location>
        <begin position="529"/>
        <end position="538"/>
    </location>
</feature>
<feature type="compositionally biased region" description="Basic and acidic residues" evidence="8">
    <location>
        <begin position="198"/>
        <end position="221"/>
    </location>
</feature>
<sequence>MELVNESGIFNFGVFPQPLVSARRDKTCVFRMSEKKLSRRSPTSDSESSTSSSSNSDSESSDGNLKGKGSEQNKKAGKGTEHSNRAASFSSGDEKNGRTKKRRKLSGSDSDDRRSFRGGEVDSEDFSPLKKLGKFSKSIVKTSVSESKDDSNVSQRLPEINGDEFSSNTTTSKLDPRNKVQNSAVLEGLAVKTSESTYLHEKHSEARFEEFRKSRSVERSSRTRCKSSSSEPSRANASYVKRTEGVSQKKSTRKRSSSTSSKATSSSSEDSRDSPRRAGSRKAALSKSLTGSSLNDKSNHKSKSQMQETKRRGRDQRLSATNEDDSTRILSKSGEKESKSREHLLLSKKTSSRSPSDSSRSSSSDKTESRIKGNKTRRSRSNSGEKISKRQFTLRRDDKIREERKQHGSMERKHSKRDKRSSSAEKNHRSSYSRSLSRERRVGHRRRTSLSKDNYYRNQGRHRRSISRSRSPRHREMKSSNSSGRYAQRRSRRSNSRSRDSYHYRSKMLTSSRGRSRSREPIFSAYQTSKSSRNSKSSGEVISRRRTSCNSPNYERSSNHHGHRREGKADFSLVPYGSKDEITSDLKFNRDNKTRGNQSSRFSKDQTYPGKYISDSQKNSETRKVSNSSTPTKKDSRTDSTVAQSNDLRNSKTKPVKDSMDSSSSDSDSSTASDVRKKKKKSRERKSSKKSKKKKHKKTKKSESRKLKKKSQRKDKKKITSTPLSTPVQTKILAQDESKTIGPDPVKLIEESKKYAPKSQHEWEKEQSVIRKVVDDQTGRVRLIKGSGEVIESIVSKQQHKNINKAATKEDGLQFQLQLKPQLK</sequence>
<reference evidence="9" key="1">
    <citation type="submission" date="2021-06" db="EMBL/GenBank/DDBJ databases">
        <authorList>
            <person name="Hodson N. C."/>
            <person name="Mongue J. A."/>
            <person name="Jaron S. K."/>
        </authorList>
    </citation>
    <scope>NUCLEOTIDE SEQUENCE</scope>
</reference>
<keyword evidence="5" id="KW-0507">mRNA processing</keyword>
<dbReference type="GO" id="GO:0008380">
    <property type="term" value="P:RNA splicing"/>
    <property type="evidence" value="ECO:0007669"/>
    <property type="project" value="UniProtKB-KW"/>
</dbReference>
<feature type="compositionally biased region" description="Basic residues" evidence="8">
    <location>
        <begin position="676"/>
        <end position="700"/>
    </location>
</feature>
<feature type="compositionally biased region" description="Polar residues" evidence="8">
    <location>
        <begin position="164"/>
        <end position="184"/>
    </location>
</feature>
<feature type="compositionally biased region" description="Low complexity" evidence="8">
    <location>
        <begin position="40"/>
        <end position="58"/>
    </location>
</feature>
<feature type="compositionally biased region" description="Polar residues" evidence="8">
    <location>
        <begin position="639"/>
        <end position="648"/>
    </location>
</feature>
<dbReference type="InterPro" id="IPR019532">
    <property type="entry name" value="Nucl_RNA-splicing_assoc_SR-25"/>
</dbReference>
<dbReference type="GO" id="GO:0005730">
    <property type="term" value="C:nucleolus"/>
    <property type="evidence" value="ECO:0007669"/>
    <property type="project" value="UniProtKB-SubCell"/>
</dbReference>
<dbReference type="OrthoDB" id="48562at2759"/>
<comment type="similarity">
    <text evidence="3">Belongs to the ARL6IP4 family.</text>
</comment>
<evidence type="ECO:0000313" key="10">
    <source>
        <dbReference type="Proteomes" id="UP000708208"/>
    </source>
</evidence>
<accession>A0A8J2Q1T0</accession>
<feature type="compositionally biased region" description="Basic residues" evidence="8">
    <location>
        <begin position="706"/>
        <end position="719"/>
    </location>
</feature>
<evidence type="ECO:0000256" key="2">
    <source>
        <dbReference type="ARBA" id="ARBA00004604"/>
    </source>
</evidence>
<keyword evidence="7" id="KW-0539">Nucleus</keyword>
<feature type="compositionally biased region" description="Low complexity" evidence="8">
    <location>
        <begin position="257"/>
        <end position="268"/>
    </location>
</feature>
<evidence type="ECO:0000256" key="7">
    <source>
        <dbReference type="ARBA" id="ARBA00023242"/>
    </source>
</evidence>
<organism evidence="9 10">
    <name type="scientific">Allacma fusca</name>
    <dbReference type="NCBI Taxonomy" id="39272"/>
    <lineage>
        <taxon>Eukaryota</taxon>
        <taxon>Metazoa</taxon>
        <taxon>Ecdysozoa</taxon>
        <taxon>Arthropoda</taxon>
        <taxon>Hexapoda</taxon>
        <taxon>Collembola</taxon>
        <taxon>Symphypleona</taxon>
        <taxon>Sminthuridae</taxon>
        <taxon>Allacma</taxon>
    </lineage>
</organism>
<comment type="subcellular location">
    <subcellularLocation>
        <location evidence="1">Nucleus speckle</location>
    </subcellularLocation>
    <subcellularLocation>
        <location evidence="2">Nucleus</location>
        <location evidence="2">Nucleolus</location>
    </subcellularLocation>
</comment>
<protein>
    <recommendedName>
        <fullName evidence="4">ADP-ribosylation factor-like protein 6-interacting protein 4</fullName>
    </recommendedName>
</protein>
<feature type="compositionally biased region" description="Basic and acidic residues" evidence="8">
    <location>
        <begin position="578"/>
        <end position="594"/>
    </location>
</feature>
<evidence type="ECO:0000256" key="1">
    <source>
        <dbReference type="ARBA" id="ARBA00004324"/>
    </source>
</evidence>
<feature type="compositionally biased region" description="Polar residues" evidence="8">
    <location>
        <begin position="720"/>
        <end position="729"/>
    </location>
</feature>
<dbReference type="Pfam" id="PF10500">
    <property type="entry name" value="SR-25"/>
    <property type="match status" value="1"/>
</dbReference>
<evidence type="ECO:0000256" key="8">
    <source>
        <dbReference type="SAM" id="MobiDB-lite"/>
    </source>
</evidence>
<feature type="compositionally biased region" description="Basic residues" evidence="8">
    <location>
        <begin position="487"/>
        <end position="496"/>
    </location>
</feature>
<evidence type="ECO:0000256" key="3">
    <source>
        <dbReference type="ARBA" id="ARBA00006852"/>
    </source>
</evidence>
<evidence type="ECO:0000313" key="9">
    <source>
        <dbReference type="EMBL" id="CAG7837177.1"/>
    </source>
</evidence>
<feature type="compositionally biased region" description="Basic and acidic residues" evidence="8">
    <location>
        <begin position="110"/>
        <end position="120"/>
    </location>
</feature>
<feature type="compositionally biased region" description="Basic and acidic residues" evidence="8">
    <location>
        <begin position="333"/>
        <end position="345"/>
    </location>
</feature>
<keyword evidence="10" id="KW-1185">Reference proteome</keyword>
<evidence type="ECO:0000256" key="5">
    <source>
        <dbReference type="ARBA" id="ARBA00022664"/>
    </source>
</evidence>
<feature type="compositionally biased region" description="Polar residues" evidence="8">
    <location>
        <begin position="287"/>
        <end position="296"/>
    </location>
</feature>
<dbReference type="GO" id="GO:0006397">
    <property type="term" value="P:mRNA processing"/>
    <property type="evidence" value="ECO:0007669"/>
    <property type="project" value="UniProtKB-KW"/>
</dbReference>
<dbReference type="AlphaFoldDB" id="A0A8J2Q1T0"/>
<keyword evidence="6" id="KW-0508">mRNA splicing</keyword>
<gene>
    <name evidence="9" type="ORF">AFUS01_LOCUS46326</name>
</gene>
<comment type="caution">
    <text evidence="9">The sequence shown here is derived from an EMBL/GenBank/DDBJ whole genome shotgun (WGS) entry which is preliminary data.</text>
</comment>
<name>A0A8J2Q1T0_9HEXA</name>
<feature type="region of interest" description="Disordered" evidence="8">
    <location>
        <begin position="31"/>
        <end position="745"/>
    </location>
</feature>
<feature type="compositionally biased region" description="Low complexity" evidence="8">
    <location>
        <begin position="347"/>
        <end position="362"/>
    </location>
</feature>
<proteinExistence type="inferred from homology"/>